<organism evidence="5 6">
    <name type="scientific">Luteitalea pratensis</name>
    <dbReference type="NCBI Taxonomy" id="1855912"/>
    <lineage>
        <taxon>Bacteria</taxon>
        <taxon>Pseudomonadati</taxon>
        <taxon>Acidobacteriota</taxon>
        <taxon>Vicinamibacteria</taxon>
        <taxon>Vicinamibacterales</taxon>
        <taxon>Vicinamibacteraceae</taxon>
        <taxon>Luteitalea</taxon>
    </lineage>
</organism>
<dbReference type="InterPro" id="IPR000792">
    <property type="entry name" value="Tscrpt_reg_LuxR_C"/>
</dbReference>
<dbReference type="Proteomes" id="UP000076079">
    <property type="component" value="Chromosome"/>
</dbReference>
<keyword evidence="3" id="KW-0804">Transcription</keyword>
<dbReference type="PROSITE" id="PS00622">
    <property type="entry name" value="HTH_LUXR_1"/>
    <property type="match status" value="1"/>
</dbReference>
<feature type="domain" description="HTH luxR-type" evidence="4">
    <location>
        <begin position="134"/>
        <end position="199"/>
    </location>
</feature>
<dbReference type="Gene3D" id="1.10.10.10">
    <property type="entry name" value="Winged helix-like DNA-binding domain superfamily/Winged helix DNA-binding domain"/>
    <property type="match status" value="1"/>
</dbReference>
<protein>
    <submittedName>
        <fullName evidence="5">Response regulator protein VraR</fullName>
    </submittedName>
</protein>
<reference evidence="6" key="2">
    <citation type="submission" date="2016-04" db="EMBL/GenBank/DDBJ databases">
        <title>First Complete Genome Sequence of a Subdivision 6 Acidobacterium.</title>
        <authorList>
            <person name="Huang S."/>
            <person name="Vieira S."/>
            <person name="Bunk B."/>
            <person name="Riedel T."/>
            <person name="Sproeer C."/>
            <person name="Overmann J."/>
        </authorList>
    </citation>
    <scope>NUCLEOTIDE SEQUENCE [LARGE SCALE GENOMIC DNA]</scope>
    <source>
        <strain evidence="6">DSM 100886 HEG_-6_39</strain>
    </source>
</reference>
<dbReference type="PRINTS" id="PR00038">
    <property type="entry name" value="HTHLUXR"/>
</dbReference>
<proteinExistence type="predicted"/>
<dbReference type="GO" id="GO:0003677">
    <property type="term" value="F:DNA binding"/>
    <property type="evidence" value="ECO:0007669"/>
    <property type="project" value="UniProtKB-KW"/>
</dbReference>
<evidence type="ECO:0000256" key="2">
    <source>
        <dbReference type="ARBA" id="ARBA00023125"/>
    </source>
</evidence>
<gene>
    <name evidence="5" type="primary">vraR_1</name>
    <name evidence="5" type="ORF">LuPra_05935</name>
</gene>
<dbReference type="SUPFAM" id="SSF46894">
    <property type="entry name" value="C-terminal effector domain of the bipartite response regulators"/>
    <property type="match status" value="1"/>
</dbReference>
<name>A0A143PXT8_LUTPR</name>
<evidence type="ECO:0000313" key="5">
    <source>
        <dbReference type="EMBL" id="AMY12654.1"/>
    </source>
</evidence>
<keyword evidence="6" id="KW-1185">Reference proteome</keyword>
<dbReference type="InterPro" id="IPR016032">
    <property type="entry name" value="Sig_transdc_resp-reg_C-effctor"/>
</dbReference>
<evidence type="ECO:0000256" key="3">
    <source>
        <dbReference type="ARBA" id="ARBA00023163"/>
    </source>
</evidence>
<dbReference type="STRING" id="1855912.LuPra_05935"/>
<dbReference type="GO" id="GO:0006355">
    <property type="term" value="P:regulation of DNA-templated transcription"/>
    <property type="evidence" value="ECO:0007669"/>
    <property type="project" value="InterPro"/>
</dbReference>
<dbReference type="RefSeq" id="WP_234800611.1">
    <property type="nucleotide sequence ID" value="NZ_CP015136.1"/>
</dbReference>
<keyword evidence="1" id="KW-0805">Transcription regulation</keyword>
<dbReference type="PANTHER" id="PTHR44688">
    <property type="entry name" value="DNA-BINDING TRANSCRIPTIONAL ACTIVATOR DEVR_DOSR"/>
    <property type="match status" value="1"/>
</dbReference>
<dbReference type="KEGG" id="abac:LuPra_05935"/>
<accession>A0A143PXT8</accession>
<evidence type="ECO:0000256" key="1">
    <source>
        <dbReference type="ARBA" id="ARBA00023015"/>
    </source>
</evidence>
<dbReference type="CDD" id="cd06170">
    <property type="entry name" value="LuxR_C_like"/>
    <property type="match status" value="1"/>
</dbReference>
<sequence>MDILLIAPSARRRDLLRERLLGAGLVPAAEAAVPSDAEDVTASVGLADAVPEGREWMQALMPLQGLAVVGAPAQSVDRLRDLALTGWAALPVDVSPTQLRKALEMVDAGFAVAPSDWLRPAPAASVVPRVDVDDDLQDAPLTDRETDVLDLLAEGLSNQRIAERLGISPHTVKFHIASIYDKLDARTRTQAVRHALDRGLLQI</sequence>
<dbReference type="InterPro" id="IPR036388">
    <property type="entry name" value="WH-like_DNA-bd_sf"/>
</dbReference>
<dbReference type="AlphaFoldDB" id="A0A143PXT8"/>
<dbReference type="PANTHER" id="PTHR44688:SF25">
    <property type="entry name" value="HTH LUXR-TYPE DOMAIN-CONTAINING PROTEIN"/>
    <property type="match status" value="1"/>
</dbReference>
<dbReference type="SMART" id="SM00421">
    <property type="entry name" value="HTH_LUXR"/>
    <property type="match status" value="1"/>
</dbReference>
<keyword evidence="2" id="KW-0238">DNA-binding</keyword>
<evidence type="ECO:0000259" key="4">
    <source>
        <dbReference type="PROSITE" id="PS50043"/>
    </source>
</evidence>
<evidence type="ECO:0000313" key="6">
    <source>
        <dbReference type="Proteomes" id="UP000076079"/>
    </source>
</evidence>
<reference evidence="5 6" key="1">
    <citation type="journal article" date="2016" name="Genome Announc.">
        <title>First Complete Genome Sequence of a Subdivision 6 Acidobacterium Strain.</title>
        <authorList>
            <person name="Huang S."/>
            <person name="Vieira S."/>
            <person name="Bunk B."/>
            <person name="Riedel T."/>
            <person name="Sproer C."/>
            <person name="Overmann J."/>
        </authorList>
    </citation>
    <scope>NUCLEOTIDE SEQUENCE [LARGE SCALE GENOMIC DNA]</scope>
    <source>
        <strain evidence="6">DSM 100886 HEG_-6_39</strain>
    </source>
</reference>
<dbReference type="PROSITE" id="PS50043">
    <property type="entry name" value="HTH_LUXR_2"/>
    <property type="match status" value="1"/>
</dbReference>
<dbReference type="Pfam" id="PF00196">
    <property type="entry name" value="GerE"/>
    <property type="match status" value="1"/>
</dbReference>
<dbReference type="EMBL" id="CP015136">
    <property type="protein sequence ID" value="AMY12654.1"/>
    <property type="molecule type" value="Genomic_DNA"/>
</dbReference>